<dbReference type="AlphaFoldDB" id="A0A8H4IV55"/>
<evidence type="ECO:0000313" key="3">
    <source>
        <dbReference type="Proteomes" id="UP000572817"/>
    </source>
</evidence>
<evidence type="ECO:0000256" key="1">
    <source>
        <dbReference type="SAM" id="MobiDB-lite"/>
    </source>
</evidence>
<dbReference type="Proteomes" id="UP000572817">
    <property type="component" value="Unassembled WGS sequence"/>
</dbReference>
<evidence type="ECO:0000313" key="2">
    <source>
        <dbReference type="EMBL" id="KAF4306952.1"/>
    </source>
</evidence>
<sequence>MASRDSQQGQQSPQTPHTSSHQHQQKVLSNDLSSNTSNGSVQPDFTNKHEDYGQGYSSSKTYACPYHGSVLQMQANTGGSTPGMSPVDRFLVEGPGQQHALFVRPDNGQLSTFKRCTCEKVE</sequence>
<proteinExistence type="predicted"/>
<protein>
    <submittedName>
        <fullName evidence="2">Uncharacterized protein</fullName>
    </submittedName>
</protein>
<feature type="compositionally biased region" description="Low complexity" evidence="1">
    <location>
        <begin position="1"/>
        <end position="22"/>
    </location>
</feature>
<reference evidence="2" key="1">
    <citation type="submission" date="2020-04" db="EMBL/GenBank/DDBJ databases">
        <title>Genome Assembly and Annotation of Botryosphaeria dothidea sdau 11-99, a Latent Pathogen of Apple Fruit Ring Rot in China.</title>
        <authorList>
            <person name="Yu C."/>
            <person name="Diao Y."/>
            <person name="Lu Q."/>
            <person name="Zhao J."/>
            <person name="Cui S."/>
            <person name="Peng C."/>
            <person name="He B."/>
            <person name="Liu H."/>
        </authorList>
    </citation>
    <scope>NUCLEOTIDE SEQUENCE [LARGE SCALE GENOMIC DNA]</scope>
    <source>
        <strain evidence="2">Sdau11-99</strain>
    </source>
</reference>
<name>A0A8H4IV55_9PEZI</name>
<comment type="caution">
    <text evidence="2">The sequence shown here is derived from an EMBL/GenBank/DDBJ whole genome shotgun (WGS) entry which is preliminary data.</text>
</comment>
<keyword evidence="3" id="KW-1185">Reference proteome</keyword>
<dbReference type="OrthoDB" id="3547690at2759"/>
<feature type="region of interest" description="Disordered" evidence="1">
    <location>
        <begin position="1"/>
        <end position="58"/>
    </location>
</feature>
<accession>A0A8H4IV55</accession>
<organism evidence="2 3">
    <name type="scientific">Botryosphaeria dothidea</name>
    <dbReference type="NCBI Taxonomy" id="55169"/>
    <lineage>
        <taxon>Eukaryota</taxon>
        <taxon>Fungi</taxon>
        <taxon>Dikarya</taxon>
        <taxon>Ascomycota</taxon>
        <taxon>Pezizomycotina</taxon>
        <taxon>Dothideomycetes</taxon>
        <taxon>Dothideomycetes incertae sedis</taxon>
        <taxon>Botryosphaeriales</taxon>
        <taxon>Botryosphaeriaceae</taxon>
        <taxon>Botryosphaeria</taxon>
    </lineage>
</organism>
<gene>
    <name evidence="2" type="ORF">GTA08_BOTSDO06016</name>
</gene>
<feature type="compositionally biased region" description="Polar residues" evidence="1">
    <location>
        <begin position="26"/>
        <end position="45"/>
    </location>
</feature>
<dbReference type="EMBL" id="WWBZ02000033">
    <property type="protein sequence ID" value="KAF4306952.1"/>
    <property type="molecule type" value="Genomic_DNA"/>
</dbReference>